<evidence type="ECO:0000313" key="1">
    <source>
        <dbReference type="EMBL" id="MCM3715814.1"/>
    </source>
</evidence>
<proteinExistence type="predicted"/>
<sequence>MLKKMMNPFRVMLLTPVGLLLAVLVLPVLIATDDVPLLQQFFEYLHQYD</sequence>
<protein>
    <submittedName>
        <fullName evidence="1">Uncharacterized protein</fullName>
    </submittedName>
</protein>
<evidence type="ECO:0000313" key="2">
    <source>
        <dbReference type="Proteomes" id="UP001139179"/>
    </source>
</evidence>
<keyword evidence="2" id="KW-1185">Reference proteome</keyword>
<name>A0A9X2DRV9_9BACI</name>
<dbReference type="EMBL" id="JAMBOL010000022">
    <property type="protein sequence ID" value="MCM3715814.1"/>
    <property type="molecule type" value="Genomic_DNA"/>
</dbReference>
<dbReference type="RefSeq" id="WP_251224515.1">
    <property type="nucleotide sequence ID" value="NZ_JAMBOL010000022.1"/>
</dbReference>
<organism evidence="1 2">
    <name type="scientific">Halalkalibacter oceani</name>
    <dbReference type="NCBI Taxonomy" id="1653776"/>
    <lineage>
        <taxon>Bacteria</taxon>
        <taxon>Bacillati</taxon>
        <taxon>Bacillota</taxon>
        <taxon>Bacilli</taxon>
        <taxon>Bacillales</taxon>
        <taxon>Bacillaceae</taxon>
        <taxon>Halalkalibacter</taxon>
    </lineage>
</organism>
<dbReference type="AlphaFoldDB" id="A0A9X2DRV9"/>
<reference evidence="1" key="1">
    <citation type="submission" date="2022-05" db="EMBL/GenBank/DDBJ databases">
        <title>Comparative Genomics of Spacecraft Associated Microbes.</title>
        <authorList>
            <person name="Tran M.T."/>
            <person name="Wright A."/>
            <person name="Seuylemezian A."/>
            <person name="Eisen J."/>
            <person name="Coil D."/>
        </authorList>
    </citation>
    <scope>NUCLEOTIDE SEQUENCE</scope>
    <source>
        <strain evidence="1">214.1.1</strain>
    </source>
</reference>
<gene>
    <name evidence="1" type="ORF">M3202_17280</name>
</gene>
<dbReference type="Proteomes" id="UP001139179">
    <property type="component" value="Unassembled WGS sequence"/>
</dbReference>
<comment type="caution">
    <text evidence="1">The sequence shown here is derived from an EMBL/GenBank/DDBJ whole genome shotgun (WGS) entry which is preliminary data.</text>
</comment>
<accession>A0A9X2DRV9</accession>